<dbReference type="Proteomes" id="UP000596157">
    <property type="component" value="Chromosome"/>
</dbReference>
<proteinExistence type="predicted"/>
<name>A0ABX7AHP2_9GAMM</name>
<reference evidence="2" key="1">
    <citation type="submission" date="2021-01" db="EMBL/GenBank/DDBJ databases">
        <title>Providencia vermicola LLDRA6, a soil-borne Mn(II)-oxidizing bacterium, exploits a strategy of superoxide production coupled to hydrogen peroxide consumption to generate Mn oxides, as revealed by transcriptional up-regulation of genes for phenylacetic acid catabolism.</title>
        <authorList>
            <person name="Chen S."/>
            <person name="Ding Z."/>
            <person name="Chen J."/>
            <person name="Luo J."/>
            <person name="Ruan X."/>
            <person name="Li Z."/>
            <person name="Liao F."/>
            <person name="He J."/>
            <person name="Li D."/>
        </authorList>
    </citation>
    <scope>NUCLEOTIDE SEQUENCE [LARGE SCALE GENOMIC DNA]</scope>
    <source>
        <strain evidence="2">LLDRA6</strain>
    </source>
</reference>
<accession>A0ABX7AHP2</accession>
<organism evidence="1 2">
    <name type="scientific">Providencia manganoxydans</name>
    <dbReference type="NCBI Taxonomy" id="2923283"/>
    <lineage>
        <taxon>Bacteria</taxon>
        <taxon>Pseudomonadati</taxon>
        <taxon>Pseudomonadota</taxon>
        <taxon>Gammaproteobacteria</taxon>
        <taxon>Enterobacterales</taxon>
        <taxon>Morganellaceae</taxon>
        <taxon>Providencia</taxon>
    </lineage>
</organism>
<dbReference type="RefSeq" id="WP_175442502.1">
    <property type="nucleotide sequence ID" value="NZ_CP067099.1"/>
</dbReference>
<evidence type="ECO:0000313" key="2">
    <source>
        <dbReference type="Proteomes" id="UP000596157"/>
    </source>
</evidence>
<evidence type="ECO:0000313" key="1">
    <source>
        <dbReference type="EMBL" id="QQO63240.1"/>
    </source>
</evidence>
<protein>
    <submittedName>
        <fullName evidence="1">Uncharacterized protein</fullName>
    </submittedName>
</protein>
<gene>
    <name evidence="1" type="ORF">JI723_04420</name>
</gene>
<sequence length="56" mass="6522">MEPSIYHMLRNDVSCQYAFLSIWLTACNTDINENDLVHLDGKHAIAITHHKMMKNH</sequence>
<dbReference type="EMBL" id="CP067099">
    <property type="protein sequence ID" value="QQO63240.1"/>
    <property type="molecule type" value="Genomic_DNA"/>
</dbReference>
<keyword evidence="2" id="KW-1185">Reference proteome</keyword>
<dbReference type="GeneID" id="92277930"/>